<feature type="coiled-coil region" evidence="1">
    <location>
        <begin position="88"/>
        <end position="130"/>
    </location>
</feature>
<evidence type="ECO:0008006" key="6">
    <source>
        <dbReference type="Google" id="ProtNLM"/>
    </source>
</evidence>
<gene>
    <name evidence="3" type="ORF">IZO911_LOCUS5463</name>
    <name evidence="4" type="ORF">VCS650_LOCUS4063</name>
</gene>
<proteinExistence type="predicted"/>
<name>A0A813QVM7_9BILA</name>
<dbReference type="AlphaFoldDB" id="A0A813QVM7"/>
<dbReference type="Proteomes" id="UP000663860">
    <property type="component" value="Unassembled WGS sequence"/>
</dbReference>
<evidence type="ECO:0000313" key="4">
    <source>
        <dbReference type="EMBL" id="CAF0801918.1"/>
    </source>
</evidence>
<feature type="region of interest" description="Disordered" evidence="2">
    <location>
        <begin position="183"/>
        <end position="205"/>
    </location>
</feature>
<evidence type="ECO:0000313" key="5">
    <source>
        <dbReference type="Proteomes" id="UP000663860"/>
    </source>
</evidence>
<organism evidence="3 5">
    <name type="scientific">Adineta steineri</name>
    <dbReference type="NCBI Taxonomy" id="433720"/>
    <lineage>
        <taxon>Eukaryota</taxon>
        <taxon>Metazoa</taxon>
        <taxon>Spiralia</taxon>
        <taxon>Gnathifera</taxon>
        <taxon>Rotifera</taxon>
        <taxon>Eurotatoria</taxon>
        <taxon>Bdelloidea</taxon>
        <taxon>Adinetida</taxon>
        <taxon>Adinetidae</taxon>
        <taxon>Adineta</taxon>
    </lineage>
</organism>
<sequence length="443" mass="51740">MSTVIVTNETIRQYCNTCKESAGFYCNGCNRVFCQNHADQHRQTLYEQFDWLTVDHDDLLQQLNNTLAIMQKTHPSRKIIDKWEEESIKQIQQTANEARRALTDALKIHMNDMKEKLKSLSEQLNQISENQNSTFDERNIKQWATELRDIKHEFITTPTFTVRIHGNKPVVMPIIKIQPDRIHENSSNHHHQQRQQHNPSGLVSIKPSSSNPFEILYHNTKQEKAIDHNSNSISQKDDRFCYHSNHVKIIDNGQIFIHDSTKNDASIRGFNEYSHGEQTLFFRIEHMTSNDWIFFGIISKHASFDQKAYLNSSVHGWTGYNNVYINGKSMPVLNGYLNEMKVHDFVELTIDCDKQTLYLWHSRQSYKNKLPVDIRTCPFPWQFLISCHNTNDSVRILPLAIGSIIQREQEKLNNNMKIKEIQLKNQNDSPSPIPQKFMTTDSV</sequence>
<dbReference type="EMBL" id="CAJNOE010000032">
    <property type="protein sequence ID" value="CAF0774257.1"/>
    <property type="molecule type" value="Genomic_DNA"/>
</dbReference>
<evidence type="ECO:0000313" key="3">
    <source>
        <dbReference type="EMBL" id="CAF0774257.1"/>
    </source>
</evidence>
<dbReference type="OrthoDB" id="9985508at2759"/>
<reference evidence="3" key="1">
    <citation type="submission" date="2021-02" db="EMBL/GenBank/DDBJ databases">
        <authorList>
            <person name="Nowell W R."/>
        </authorList>
    </citation>
    <scope>NUCLEOTIDE SEQUENCE</scope>
</reference>
<comment type="caution">
    <text evidence="3">The sequence shown here is derived from an EMBL/GenBank/DDBJ whole genome shotgun (WGS) entry which is preliminary data.</text>
</comment>
<protein>
    <recommendedName>
        <fullName evidence="6">B box-type domain-containing protein</fullName>
    </recommendedName>
</protein>
<dbReference type="EMBL" id="CAJNON010000022">
    <property type="protein sequence ID" value="CAF0801918.1"/>
    <property type="molecule type" value="Genomic_DNA"/>
</dbReference>
<evidence type="ECO:0000256" key="1">
    <source>
        <dbReference type="SAM" id="Coils"/>
    </source>
</evidence>
<keyword evidence="1" id="KW-0175">Coiled coil</keyword>
<evidence type="ECO:0000256" key="2">
    <source>
        <dbReference type="SAM" id="MobiDB-lite"/>
    </source>
</evidence>
<dbReference type="Proteomes" id="UP000663891">
    <property type="component" value="Unassembled WGS sequence"/>
</dbReference>
<accession>A0A813QVM7</accession>